<dbReference type="Proteomes" id="UP000001449">
    <property type="component" value="Chromosome 2"/>
</dbReference>
<sequence length="254" mass="28473">MPLLDITNLPLKTASAVIATTSDKENIIPSPTQQPTNLSNDNDLADYLKGICWDDDAFEETRQLDATATSVDSQVPVQQWCEDDALLYWFEEFDKLRKDKSVVETFQCIQQSETIHPLLRGFVNNDDEWEYFFDILNMIHRADGKYKFLPVYVGKCACGGDACSSSSGQWKTSLRSSSQTVKVCFDEKQYYCEDVAGHYYQDDGSPYQGSITSQEAAIVAKGLNLFGKLAHELDCMPMFKDGDVKAGQCLVLCS</sequence>
<dbReference type="RefSeq" id="XP_002287262.1">
    <property type="nucleotide sequence ID" value="XM_002287226.1"/>
</dbReference>
<organism evidence="1 2">
    <name type="scientific">Thalassiosira pseudonana</name>
    <name type="common">Marine diatom</name>
    <name type="synonym">Cyclotella nana</name>
    <dbReference type="NCBI Taxonomy" id="35128"/>
    <lineage>
        <taxon>Eukaryota</taxon>
        <taxon>Sar</taxon>
        <taxon>Stramenopiles</taxon>
        <taxon>Ochrophyta</taxon>
        <taxon>Bacillariophyta</taxon>
        <taxon>Coscinodiscophyceae</taxon>
        <taxon>Thalassiosirophycidae</taxon>
        <taxon>Thalassiosirales</taxon>
        <taxon>Thalassiosiraceae</taxon>
        <taxon>Thalassiosira</taxon>
    </lineage>
</organism>
<reference evidence="1 2" key="1">
    <citation type="journal article" date="2004" name="Science">
        <title>The genome of the diatom Thalassiosira pseudonana: ecology, evolution, and metabolism.</title>
        <authorList>
            <person name="Armbrust E.V."/>
            <person name="Berges J.A."/>
            <person name="Bowler C."/>
            <person name="Green B.R."/>
            <person name="Martinez D."/>
            <person name="Putnam N.H."/>
            <person name="Zhou S."/>
            <person name="Allen A.E."/>
            <person name="Apt K.E."/>
            <person name="Bechner M."/>
            <person name="Brzezinski M.A."/>
            <person name="Chaal B.K."/>
            <person name="Chiovitti A."/>
            <person name="Davis A.K."/>
            <person name="Demarest M.S."/>
            <person name="Detter J.C."/>
            <person name="Glavina T."/>
            <person name="Goodstein D."/>
            <person name="Hadi M.Z."/>
            <person name="Hellsten U."/>
            <person name="Hildebrand M."/>
            <person name="Jenkins B.D."/>
            <person name="Jurka J."/>
            <person name="Kapitonov V.V."/>
            <person name="Kroger N."/>
            <person name="Lau W.W."/>
            <person name="Lane T.W."/>
            <person name="Larimer F.W."/>
            <person name="Lippmeier J.C."/>
            <person name="Lucas S."/>
            <person name="Medina M."/>
            <person name="Montsant A."/>
            <person name="Obornik M."/>
            <person name="Parker M.S."/>
            <person name="Palenik B."/>
            <person name="Pazour G.J."/>
            <person name="Richardson P.M."/>
            <person name="Rynearson T.A."/>
            <person name="Saito M.A."/>
            <person name="Schwartz D.C."/>
            <person name="Thamatrakoln K."/>
            <person name="Valentin K."/>
            <person name="Vardi A."/>
            <person name="Wilkerson F.P."/>
            <person name="Rokhsar D.S."/>
        </authorList>
    </citation>
    <scope>NUCLEOTIDE SEQUENCE [LARGE SCALE GENOMIC DNA]</scope>
    <source>
        <strain evidence="1 2">CCMP1335</strain>
    </source>
</reference>
<name>B8BU55_THAPS</name>
<dbReference type="PaxDb" id="35128-Thaps2365"/>
<dbReference type="STRING" id="35128.B8BU55"/>
<dbReference type="AlphaFoldDB" id="B8BU55"/>
<gene>
    <name evidence="1" type="ORF">THAPSDRAFT_2365</name>
</gene>
<dbReference type="EMBL" id="CM000639">
    <property type="protein sequence ID" value="EED94705.1"/>
    <property type="molecule type" value="Genomic_DNA"/>
</dbReference>
<protein>
    <submittedName>
        <fullName evidence="1">Uncharacterized protein</fullName>
    </submittedName>
</protein>
<dbReference type="KEGG" id="tps:THAPSDRAFT_2365"/>
<evidence type="ECO:0000313" key="2">
    <source>
        <dbReference type="Proteomes" id="UP000001449"/>
    </source>
</evidence>
<dbReference type="InParanoid" id="B8BU55"/>
<dbReference type="PANTHER" id="PTHR18460">
    <property type="entry name" value="TEL2 INTERACTING PROTEIN 1 TTI1 FAMILY MEMBER"/>
    <property type="match status" value="1"/>
</dbReference>
<accession>B8BU55</accession>
<dbReference type="GeneID" id="7446525"/>
<dbReference type="InterPro" id="IPR052587">
    <property type="entry name" value="TELO2-interacting_protein_1"/>
</dbReference>
<dbReference type="HOGENOM" id="CLU_1096157_0_0_1"/>
<keyword evidence="2" id="KW-1185">Reference proteome</keyword>
<dbReference type="PANTHER" id="PTHR18460:SF3">
    <property type="entry name" value="TELO2-INTERACTING PROTEIN 1 HOMOLOG"/>
    <property type="match status" value="1"/>
</dbReference>
<evidence type="ECO:0000313" key="1">
    <source>
        <dbReference type="EMBL" id="EED94705.1"/>
    </source>
</evidence>
<reference evidence="1 2" key="2">
    <citation type="journal article" date="2008" name="Nature">
        <title>The Phaeodactylum genome reveals the evolutionary history of diatom genomes.</title>
        <authorList>
            <person name="Bowler C."/>
            <person name="Allen A.E."/>
            <person name="Badger J.H."/>
            <person name="Grimwood J."/>
            <person name="Jabbari K."/>
            <person name="Kuo A."/>
            <person name="Maheswari U."/>
            <person name="Martens C."/>
            <person name="Maumus F."/>
            <person name="Otillar R.P."/>
            <person name="Rayko E."/>
            <person name="Salamov A."/>
            <person name="Vandepoele K."/>
            <person name="Beszteri B."/>
            <person name="Gruber A."/>
            <person name="Heijde M."/>
            <person name="Katinka M."/>
            <person name="Mock T."/>
            <person name="Valentin K."/>
            <person name="Verret F."/>
            <person name="Berges J.A."/>
            <person name="Brownlee C."/>
            <person name="Cadoret J.P."/>
            <person name="Chiovitti A."/>
            <person name="Choi C.J."/>
            <person name="Coesel S."/>
            <person name="De Martino A."/>
            <person name="Detter J.C."/>
            <person name="Durkin C."/>
            <person name="Falciatore A."/>
            <person name="Fournet J."/>
            <person name="Haruta M."/>
            <person name="Huysman M.J."/>
            <person name="Jenkins B.D."/>
            <person name="Jiroutova K."/>
            <person name="Jorgensen R.E."/>
            <person name="Joubert Y."/>
            <person name="Kaplan A."/>
            <person name="Kroger N."/>
            <person name="Kroth P.G."/>
            <person name="La Roche J."/>
            <person name="Lindquist E."/>
            <person name="Lommer M."/>
            <person name="Martin-Jezequel V."/>
            <person name="Lopez P.J."/>
            <person name="Lucas S."/>
            <person name="Mangogna M."/>
            <person name="McGinnis K."/>
            <person name="Medlin L.K."/>
            <person name="Montsant A."/>
            <person name="Oudot-Le Secq M.P."/>
            <person name="Napoli C."/>
            <person name="Obornik M."/>
            <person name="Parker M.S."/>
            <person name="Petit J.L."/>
            <person name="Porcel B.M."/>
            <person name="Poulsen N."/>
            <person name="Robison M."/>
            <person name="Rychlewski L."/>
            <person name="Rynearson T.A."/>
            <person name="Schmutz J."/>
            <person name="Shapiro H."/>
            <person name="Siaut M."/>
            <person name="Stanley M."/>
            <person name="Sussman M.R."/>
            <person name="Taylor A.R."/>
            <person name="Vardi A."/>
            <person name="von Dassow P."/>
            <person name="Vyverman W."/>
            <person name="Willis A."/>
            <person name="Wyrwicz L.S."/>
            <person name="Rokhsar D.S."/>
            <person name="Weissenbach J."/>
            <person name="Armbrust E.V."/>
            <person name="Green B.R."/>
            <person name="Van de Peer Y."/>
            <person name="Grigoriev I.V."/>
        </authorList>
    </citation>
    <scope>NUCLEOTIDE SEQUENCE [LARGE SCALE GENOMIC DNA]</scope>
    <source>
        <strain evidence="1 2">CCMP1335</strain>
    </source>
</reference>
<proteinExistence type="predicted"/>